<comment type="caution">
    <text evidence="6">The sequence shown here is derived from an EMBL/GenBank/DDBJ whole genome shotgun (WGS) entry which is preliminary data.</text>
</comment>
<keyword evidence="3" id="KW-0964">Secreted</keyword>
<comment type="similarity">
    <text evidence="5">Belongs to the EXORDIUM family.</text>
</comment>
<dbReference type="InterPro" id="IPR006766">
    <property type="entry name" value="EXORDIUM-like"/>
</dbReference>
<evidence type="ECO:0000313" key="6">
    <source>
        <dbReference type="EMBL" id="KAK3037154.1"/>
    </source>
</evidence>
<proteinExistence type="inferred from homology"/>
<evidence type="ECO:0000313" key="7">
    <source>
        <dbReference type="Proteomes" id="UP001188597"/>
    </source>
</evidence>
<accession>A0AA89BBE5</accession>
<dbReference type="PANTHER" id="PTHR31279">
    <property type="entry name" value="PROTEIN EXORDIUM-LIKE 5"/>
    <property type="match status" value="1"/>
</dbReference>
<protein>
    <submittedName>
        <fullName evidence="6">Uncharacterized protein</fullName>
    </submittedName>
</protein>
<name>A0AA89BBE5_9ASTE</name>
<sequence length="114" mass="12861">MPLKRSMGEGQPLNIGLLSSANESGGVFQGFAWPIYITPSGNNYKAVNSKISINVIWYDKFKPSQKAIIFDFITSLSSSPSQTKPSIAKWWMTTEKYYYLSCLKKHSSLSLNLW</sequence>
<dbReference type="AlphaFoldDB" id="A0AA89BBE5"/>
<evidence type="ECO:0000256" key="1">
    <source>
        <dbReference type="ARBA" id="ARBA00004271"/>
    </source>
</evidence>
<evidence type="ECO:0000256" key="4">
    <source>
        <dbReference type="ARBA" id="ARBA00022729"/>
    </source>
</evidence>
<keyword evidence="7" id="KW-1185">Reference proteome</keyword>
<dbReference type="EMBL" id="JAVXUP010000128">
    <property type="protein sequence ID" value="KAK3037154.1"/>
    <property type="molecule type" value="Genomic_DNA"/>
</dbReference>
<keyword evidence="2" id="KW-0052">Apoplast</keyword>
<gene>
    <name evidence="6" type="ORF">RJ639_031041</name>
</gene>
<comment type="subcellular location">
    <subcellularLocation>
        <location evidence="1">Secreted</location>
        <location evidence="1">Extracellular space</location>
        <location evidence="1">Apoplast</location>
    </subcellularLocation>
</comment>
<evidence type="ECO:0000256" key="5">
    <source>
        <dbReference type="ARBA" id="ARBA00023591"/>
    </source>
</evidence>
<evidence type="ECO:0000256" key="3">
    <source>
        <dbReference type="ARBA" id="ARBA00022525"/>
    </source>
</evidence>
<keyword evidence="4" id="KW-0732">Signal</keyword>
<dbReference type="Proteomes" id="UP001188597">
    <property type="component" value="Unassembled WGS sequence"/>
</dbReference>
<dbReference type="PANTHER" id="PTHR31279:SF54">
    <property type="entry name" value="PROTEIN EXORDIUM-RELATED"/>
    <property type="match status" value="1"/>
</dbReference>
<reference evidence="6" key="1">
    <citation type="submission" date="2022-12" db="EMBL/GenBank/DDBJ databases">
        <title>Draft genome assemblies for two species of Escallonia (Escalloniales).</title>
        <authorList>
            <person name="Chanderbali A."/>
            <person name="Dervinis C."/>
            <person name="Anghel I."/>
            <person name="Soltis D."/>
            <person name="Soltis P."/>
            <person name="Zapata F."/>
        </authorList>
    </citation>
    <scope>NUCLEOTIDE SEQUENCE</scope>
    <source>
        <strain evidence="6">UCBG64.0493</strain>
        <tissue evidence="6">Leaf</tissue>
    </source>
</reference>
<dbReference type="GO" id="GO:0048046">
    <property type="term" value="C:apoplast"/>
    <property type="evidence" value="ECO:0007669"/>
    <property type="project" value="UniProtKB-SubCell"/>
</dbReference>
<organism evidence="6 7">
    <name type="scientific">Escallonia herrerae</name>
    <dbReference type="NCBI Taxonomy" id="1293975"/>
    <lineage>
        <taxon>Eukaryota</taxon>
        <taxon>Viridiplantae</taxon>
        <taxon>Streptophyta</taxon>
        <taxon>Embryophyta</taxon>
        <taxon>Tracheophyta</taxon>
        <taxon>Spermatophyta</taxon>
        <taxon>Magnoliopsida</taxon>
        <taxon>eudicotyledons</taxon>
        <taxon>Gunneridae</taxon>
        <taxon>Pentapetalae</taxon>
        <taxon>asterids</taxon>
        <taxon>campanulids</taxon>
        <taxon>Escalloniales</taxon>
        <taxon>Escalloniaceae</taxon>
        <taxon>Escallonia</taxon>
    </lineage>
</organism>
<dbReference type="Pfam" id="PF04674">
    <property type="entry name" value="Phi_1"/>
    <property type="match status" value="1"/>
</dbReference>
<evidence type="ECO:0000256" key="2">
    <source>
        <dbReference type="ARBA" id="ARBA00022523"/>
    </source>
</evidence>